<dbReference type="Proteomes" id="UP000256913">
    <property type="component" value="Unassembled WGS sequence"/>
</dbReference>
<dbReference type="Pfam" id="PF13391">
    <property type="entry name" value="HNH_2"/>
    <property type="match status" value="1"/>
</dbReference>
<name>A0A3D9ZAM6_9ACTN</name>
<dbReference type="AlphaFoldDB" id="A0A3D9ZAM6"/>
<reference evidence="2 3" key="1">
    <citation type="submission" date="2018-08" db="EMBL/GenBank/DDBJ databases">
        <title>Sequencing the genomes of 1000 actinobacteria strains.</title>
        <authorList>
            <person name="Klenk H.-P."/>
        </authorList>
    </citation>
    <scope>NUCLEOTIDE SEQUENCE [LARGE SCALE GENOMIC DNA]</scope>
    <source>
        <strain evidence="2 3">DSM 44099</strain>
    </source>
</reference>
<comment type="caution">
    <text evidence="2">The sequence shown here is derived from an EMBL/GenBank/DDBJ whole genome shotgun (WGS) entry which is preliminary data.</text>
</comment>
<proteinExistence type="predicted"/>
<protein>
    <recommendedName>
        <fullName evidence="1">HNH nuclease domain-containing protein</fullName>
    </recommendedName>
</protein>
<evidence type="ECO:0000313" key="3">
    <source>
        <dbReference type="Proteomes" id="UP000256913"/>
    </source>
</evidence>
<evidence type="ECO:0000259" key="1">
    <source>
        <dbReference type="Pfam" id="PF13391"/>
    </source>
</evidence>
<evidence type="ECO:0000313" key="2">
    <source>
        <dbReference type="EMBL" id="REF94381.1"/>
    </source>
</evidence>
<feature type="domain" description="HNH nuclease" evidence="1">
    <location>
        <begin position="59"/>
        <end position="100"/>
    </location>
</feature>
<sequence length="258" mass="28575">MLWSVTEVVVSGCAGARGRRIRRETVVRLIASGAGYCYKPDCPVGFLWQELDDGTVVKLAEVAHIVAAGEDGPRGDAAAKDEDLTSFANLLLLCPNCHSVVDRAPNQYPVETLQQWKQQHEDRIRDVLGLRSYSDRGTLRRDVGLLLSENSAIWDMYGPESEAALRGLGLNTSAAWRREVLLRILPNNTRIIRLLEANLALLHRDELETLAAFRLHARGLEDRHLGGVVNPVAPRFPRAMNDILVDDGDINPIGDRDA</sequence>
<dbReference type="EMBL" id="QUMQ01000001">
    <property type="protein sequence ID" value="REF94381.1"/>
    <property type="molecule type" value="Genomic_DNA"/>
</dbReference>
<accession>A0A3D9ZAM6</accession>
<dbReference type="InterPro" id="IPR003615">
    <property type="entry name" value="HNH_nuc"/>
</dbReference>
<gene>
    <name evidence="2" type="ORF">DFJ67_0300</name>
</gene>
<organism evidence="2 3">
    <name type="scientific">Asanoa ferruginea</name>
    <dbReference type="NCBI Taxonomy" id="53367"/>
    <lineage>
        <taxon>Bacteria</taxon>
        <taxon>Bacillati</taxon>
        <taxon>Actinomycetota</taxon>
        <taxon>Actinomycetes</taxon>
        <taxon>Micromonosporales</taxon>
        <taxon>Micromonosporaceae</taxon>
        <taxon>Asanoa</taxon>
    </lineage>
</organism>
<keyword evidence="3" id="KW-1185">Reference proteome</keyword>